<dbReference type="GO" id="GO:0043138">
    <property type="term" value="F:3'-5' DNA helicase activity"/>
    <property type="evidence" value="ECO:0007669"/>
    <property type="project" value="TreeGrafter"/>
</dbReference>
<dbReference type="InterPro" id="IPR004589">
    <property type="entry name" value="DNA_helicase_ATP-dep_RecQ"/>
</dbReference>
<dbReference type="InterPro" id="IPR002464">
    <property type="entry name" value="DNA/RNA_helicase_DEAH_CS"/>
</dbReference>
<keyword evidence="4" id="KW-0067">ATP-binding</keyword>
<dbReference type="PROSITE" id="PS51194">
    <property type="entry name" value="HELICASE_CTER"/>
    <property type="match status" value="1"/>
</dbReference>
<evidence type="ECO:0000256" key="7">
    <source>
        <dbReference type="ARBA" id="ARBA00044550"/>
    </source>
</evidence>
<evidence type="ECO:0000313" key="11">
    <source>
        <dbReference type="EMBL" id="SCB85071.1"/>
    </source>
</evidence>
<dbReference type="SMART" id="SM00487">
    <property type="entry name" value="DEXDc"/>
    <property type="match status" value="1"/>
</dbReference>
<name>A0A0V8HLK4_9BACI</name>
<evidence type="ECO:0000256" key="5">
    <source>
        <dbReference type="ARBA" id="ARBA00023125"/>
    </source>
</evidence>
<dbReference type="FunFam" id="3.40.50.300:FF:001363">
    <property type="entry name" value="ATP-dependent DNA helicase RecQ"/>
    <property type="match status" value="1"/>
</dbReference>
<dbReference type="Proteomes" id="UP000181997">
    <property type="component" value="Unassembled WGS sequence"/>
</dbReference>
<dbReference type="SMART" id="SM00490">
    <property type="entry name" value="HELICc"/>
    <property type="match status" value="1"/>
</dbReference>
<keyword evidence="3 11" id="KW-0347">Helicase</keyword>
<dbReference type="GO" id="GO:0006310">
    <property type="term" value="P:DNA recombination"/>
    <property type="evidence" value="ECO:0007669"/>
    <property type="project" value="InterPro"/>
</dbReference>
<dbReference type="GO" id="GO:0030894">
    <property type="term" value="C:replisome"/>
    <property type="evidence" value="ECO:0007669"/>
    <property type="project" value="TreeGrafter"/>
</dbReference>
<dbReference type="PROSITE" id="PS50206">
    <property type="entry name" value="RHODANESE_3"/>
    <property type="match status" value="1"/>
</dbReference>
<dbReference type="AlphaFoldDB" id="A0A0V8HLK4"/>
<gene>
    <name evidence="11" type="ORF">GA0061094_0933</name>
</gene>
<feature type="domain" description="Rhodanese" evidence="8">
    <location>
        <begin position="240"/>
        <end position="266"/>
    </location>
</feature>
<reference evidence="12" key="1">
    <citation type="submission" date="2016-08" db="EMBL/GenBank/DDBJ databases">
        <authorList>
            <person name="Varghese N."/>
            <person name="Submissions Spin"/>
        </authorList>
    </citation>
    <scope>NUCLEOTIDE SEQUENCE [LARGE SCALE GENOMIC DNA]</scope>
    <source>
        <strain evidence="12">SGD-1123</strain>
    </source>
</reference>
<dbReference type="InterPro" id="IPR014001">
    <property type="entry name" value="Helicase_ATP-bd"/>
</dbReference>
<evidence type="ECO:0000256" key="3">
    <source>
        <dbReference type="ARBA" id="ARBA00022806"/>
    </source>
</evidence>
<dbReference type="GO" id="GO:0003677">
    <property type="term" value="F:DNA binding"/>
    <property type="evidence" value="ECO:0007669"/>
    <property type="project" value="UniProtKB-KW"/>
</dbReference>
<dbReference type="PANTHER" id="PTHR13710:SF84">
    <property type="entry name" value="ATP-DEPENDENT DNA HELICASE RECS-RELATED"/>
    <property type="match status" value="1"/>
</dbReference>
<dbReference type="InterPro" id="IPR001650">
    <property type="entry name" value="Helicase_C-like"/>
</dbReference>
<dbReference type="GO" id="GO:0016787">
    <property type="term" value="F:hydrolase activity"/>
    <property type="evidence" value="ECO:0007669"/>
    <property type="project" value="UniProtKB-KW"/>
</dbReference>
<feature type="domain" description="Helicase ATP-binding" evidence="9">
    <location>
        <begin position="24"/>
        <end position="191"/>
    </location>
</feature>
<dbReference type="InterPro" id="IPR032284">
    <property type="entry name" value="RecQ_Zn-bd"/>
</dbReference>
<evidence type="ECO:0000256" key="6">
    <source>
        <dbReference type="ARBA" id="ARBA00044535"/>
    </source>
</evidence>
<dbReference type="PROSITE" id="PS00690">
    <property type="entry name" value="DEAH_ATP_HELICASE"/>
    <property type="match status" value="1"/>
</dbReference>
<evidence type="ECO:0000259" key="10">
    <source>
        <dbReference type="PROSITE" id="PS51194"/>
    </source>
</evidence>
<dbReference type="InterPro" id="IPR001763">
    <property type="entry name" value="Rhodanese-like_dom"/>
</dbReference>
<evidence type="ECO:0000259" key="8">
    <source>
        <dbReference type="PROSITE" id="PS50206"/>
    </source>
</evidence>
<dbReference type="EMBL" id="FMAU01000001">
    <property type="protein sequence ID" value="SCB85071.1"/>
    <property type="molecule type" value="Genomic_DNA"/>
</dbReference>
<dbReference type="GO" id="GO:0006281">
    <property type="term" value="P:DNA repair"/>
    <property type="evidence" value="ECO:0007669"/>
    <property type="project" value="TreeGrafter"/>
</dbReference>
<dbReference type="GO" id="GO:0043590">
    <property type="term" value="C:bacterial nucleoid"/>
    <property type="evidence" value="ECO:0007669"/>
    <property type="project" value="TreeGrafter"/>
</dbReference>
<accession>A0A0V8HLK4</accession>
<feature type="domain" description="Helicase C-terminal" evidence="10">
    <location>
        <begin position="215"/>
        <end position="365"/>
    </location>
</feature>
<sequence length="487" mass="56064">MDLLQELKERFGYHDFRRGQKEVIESVLNGSDTLAMLPTGTGKSLCFQLPGYLLEGQVIIVSPLLSLMQDQVEQMQVKGEKNVIALNSFLSFPEKKRAIERLHTYKFIFISPEMLSNPDIREAVETLTVSLFVIDEAHCISQWGPDFRPHYLQLGEIRRGLGNPPALALTATATKEVREDIKNVLIFKEPAEIVYSVDRQNIALTVEKVDTHQEKVSRLIDYAASLTGPGVIYFSSRRLAEEMAVLLREKGFENVTHYHGGMEQEERILIQQQFLTNKLRIICATSAFGMGVNKENIRFVIHFHFSSSLEAYLQEIGRAGRDGKESAAIVLFTEQDLSLPLHLMEGELPFDHQIEGFVTLYQSKSSDELASSLQLSESQFRFLDHYVHDHSVSEMNRQIHNIKQLRDERLIYKKEKLISMVKWLHNDSCRRDGILRYFDEKMKNKPEDCCDNCGFDVKDLHTYDTGEEVEEIQEMDWEQRLEKILIG</sequence>
<dbReference type="PANTHER" id="PTHR13710">
    <property type="entry name" value="DNA HELICASE RECQ FAMILY MEMBER"/>
    <property type="match status" value="1"/>
</dbReference>
<dbReference type="InterPro" id="IPR027417">
    <property type="entry name" value="P-loop_NTPase"/>
</dbReference>
<keyword evidence="5" id="KW-0238">DNA-binding</keyword>
<proteinExistence type="predicted"/>
<evidence type="ECO:0000256" key="1">
    <source>
        <dbReference type="ARBA" id="ARBA00022741"/>
    </source>
</evidence>
<keyword evidence="2" id="KW-0378">Hydrolase</keyword>
<dbReference type="GO" id="GO:0009378">
    <property type="term" value="F:four-way junction helicase activity"/>
    <property type="evidence" value="ECO:0007669"/>
    <property type="project" value="TreeGrafter"/>
</dbReference>
<dbReference type="RefSeq" id="WP_058297659.1">
    <property type="nucleotide sequence ID" value="NZ_FMAU01000001.1"/>
</dbReference>
<evidence type="ECO:0000256" key="2">
    <source>
        <dbReference type="ARBA" id="ARBA00022801"/>
    </source>
</evidence>
<protein>
    <recommendedName>
        <fullName evidence="6">ATP-dependent DNA helicase RecQ</fullName>
    </recommendedName>
    <alternativeName>
        <fullName evidence="7">DNA 3'-5' helicase RecQ</fullName>
    </alternativeName>
</protein>
<evidence type="ECO:0000259" key="9">
    <source>
        <dbReference type="PROSITE" id="PS51192"/>
    </source>
</evidence>
<dbReference type="InterPro" id="IPR011545">
    <property type="entry name" value="DEAD/DEAH_box_helicase_dom"/>
</dbReference>
<dbReference type="Gene3D" id="3.40.50.300">
    <property type="entry name" value="P-loop containing nucleotide triphosphate hydrolases"/>
    <property type="match status" value="2"/>
</dbReference>
<keyword evidence="1" id="KW-0547">Nucleotide-binding</keyword>
<keyword evidence="12" id="KW-1185">Reference proteome</keyword>
<dbReference type="Pfam" id="PF16124">
    <property type="entry name" value="RecQ_Zn_bind"/>
    <property type="match status" value="1"/>
</dbReference>
<dbReference type="Pfam" id="PF00270">
    <property type="entry name" value="DEAD"/>
    <property type="match status" value="1"/>
</dbReference>
<dbReference type="PROSITE" id="PS51192">
    <property type="entry name" value="HELICASE_ATP_BIND_1"/>
    <property type="match status" value="1"/>
</dbReference>
<dbReference type="Pfam" id="PF00271">
    <property type="entry name" value="Helicase_C"/>
    <property type="match status" value="1"/>
</dbReference>
<dbReference type="NCBIfam" id="TIGR00614">
    <property type="entry name" value="recQ_fam"/>
    <property type="match status" value="1"/>
</dbReference>
<evidence type="ECO:0000313" key="12">
    <source>
        <dbReference type="Proteomes" id="UP000181997"/>
    </source>
</evidence>
<dbReference type="SUPFAM" id="SSF52540">
    <property type="entry name" value="P-loop containing nucleoside triphosphate hydrolases"/>
    <property type="match status" value="1"/>
</dbReference>
<dbReference type="GO" id="GO:0005737">
    <property type="term" value="C:cytoplasm"/>
    <property type="evidence" value="ECO:0007669"/>
    <property type="project" value="TreeGrafter"/>
</dbReference>
<dbReference type="OrthoDB" id="9763310at2"/>
<evidence type="ECO:0000256" key="4">
    <source>
        <dbReference type="ARBA" id="ARBA00022840"/>
    </source>
</evidence>
<dbReference type="CDD" id="cd17920">
    <property type="entry name" value="DEXHc_RecQ"/>
    <property type="match status" value="1"/>
</dbReference>
<dbReference type="GO" id="GO:0005524">
    <property type="term" value="F:ATP binding"/>
    <property type="evidence" value="ECO:0007669"/>
    <property type="project" value="UniProtKB-KW"/>
</dbReference>
<organism evidence="11 12">
    <name type="scientific">[Bacillus] enclensis</name>
    <dbReference type="NCBI Taxonomy" id="1402860"/>
    <lineage>
        <taxon>Bacteria</taxon>
        <taxon>Bacillati</taxon>
        <taxon>Bacillota</taxon>
        <taxon>Bacilli</taxon>
        <taxon>Bacillales</taxon>
        <taxon>Bacillaceae</taxon>
        <taxon>Rossellomorea</taxon>
    </lineage>
</organism>